<sequence>MAQPVIISCSGWPRFRGGMIDQLELCARAFDDRGMPSPLRMVTASVCRRKDKSRGMAMRCGMRAHATVQGSKTQQTIS</sequence>
<name>A0A2T4BYA5_TRILO</name>
<keyword evidence="2" id="KW-1185">Reference proteome</keyword>
<dbReference type="EMBL" id="KZ679136">
    <property type="protein sequence ID" value="PTB74262.1"/>
    <property type="molecule type" value="Genomic_DNA"/>
</dbReference>
<evidence type="ECO:0000313" key="2">
    <source>
        <dbReference type="Proteomes" id="UP000240760"/>
    </source>
</evidence>
<accession>A0A2T4BYA5</accession>
<evidence type="ECO:0000313" key="1">
    <source>
        <dbReference type="EMBL" id="PTB74262.1"/>
    </source>
</evidence>
<dbReference type="AlphaFoldDB" id="A0A2T4BYA5"/>
<protein>
    <submittedName>
        <fullName evidence="1">Uncharacterized protein</fullName>
    </submittedName>
</protein>
<proteinExistence type="predicted"/>
<dbReference type="Proteomes" id="UP000240760">
    <property type="component" value="Unassembled WGS sequence"/>
</dbReference>
<reference evidence="1 2" key="1">
    <citation type="submission" date="2016-07" db="EMBL/GenBank/DDBJ databases">
        <title>Multiple horizontal gene transfer events from other fungi enriched the ability of initially mycotrophic Trichoderma (Ascomycota) to feed on dead plant biomass.</title>
        <authorList>
            <consortium name="DOE Joint Genome Institute"/>
            <person name="Aerts A."/>
            <person name="Atanasova L."/>
            <person name="Chenthamara K."/>
            <person name="Zhang J."/>
            <person name="Grujic M."/>
            <person name="Henrissat B."/>
            <person name="Kuo A."/>
            <person name="Salamov A."/>
            <person name="Lipzen A."/>
            <person name="Labutti K."/>
            <person name="Barry K."/>
            <person name="Miao Y."/>
            <person name="Rahimi M.J."/>
            <person name="Shen Q."/>
            <person name="Grigoriev I.V."/>
            <person name="Kubicek C.P."/>
            <person name="Druzhinina I.S."/>
        </authorList>
    </citation>
    <scope>NUCLEOTIDE SEQUENCE [LARGE SCALE GENOMIC DNA]</scope>
    <source>
        <strain evidence="1 2">ATCC 18648</strain>
    </source>
</reference>
<organism evidence="1 2">
    <name type="scientific">Trichoderma longibrachiatum ATCC 18648</name>
    <dbReference type="NCBI Taxonomy" id="983965"/>
    <lineage>
        <taxon>Eukaryota</taxon>
        <taxon>Fungi</taxon>
        <taxon>Dikarya</taxon>
        <taxon>Ascomycota</taxon>
        <taxon>Pezizomycotina</taxon>
        <taxon>Sordariomycetes</taxon>
        <taxon>Hypocreomycetidae</taxon>
        <taxon>Hypocreales</taxon>
        <taxon>Hypocreaceae</taxon>
        <taxon>Trichoderma</taxon>
    </lineage>
</organism>
<gene>
    <name evidence="1" type="ORF">M440DRAFT_1042859</name>
</gene>